<organism evidence="4 5">
    <name type="scientific">Trichinella papuae</name>
    <dbReference type="NCBI Taxonomy" id="268474"/>
    <lineage>
        <taxon>Eukaryota</taxon>
        <taxon>Metazoa</taxon>
        <taxon>Ecdysozoa</taxon>
        <taxon>Nematoda</taxon>
        <taxon>Enoplea</taxon>
        <taxon>Dorylaimia</taxon>
        <taxon>Trichinellida</taxon>
        <taxon>Trichinellidae</taxon>
        <taxon>Trichinella</taxon>
    </lineage>
</organism>
<keyword evidence="2" id="KW-0694">RNA-binding</keyword>
<accession>A0A0V1MAB7</accession>
<dbReference type="GO" id="GO:0006398">
    <property type="term" value="P:mRNA 3'-end processing by stem-loop binding and cleavage"/>
    <property type="evidence" value="ECO:0007669"/>
    <property type="project" value="TreeGrafter"/>
</dbReference>
<dbReference type="Gene3D" id="1.10.8.1120">
    <property type="entry name" value="Histone RNA hairpin-binding protein RNA-binding domain"/>
    <property type="match status" value="1"/>
</dbReference>
<protein>
    <submittedName>
        <fullName evidence="4">Oocyte-specific histone RNA stem-loop-binding protein 2</fullName>
    </submittedName>
</protein>
<reference evidence="4 5" key="1">
    <citation type="submission" date="2015-01" db="EMBL/GenBank/DDBJ databases">
        <title>Evolution of Trichinella species and genotypes.</title>
        <authorList>
            <person name="Korhonen P.K."/>
            <person name="Edoardo P."/>
            <person name="Giuseppe L.R."/>
            <person name="Gasser R.B."/>
        </authorList>
    </citation>
    <scope>NUCLEOTIDE SEQUENCE [LARGE SCALE GENOMIC DNA]</scope>
    <source>
        <strain evidence="4">ISS1980</strain>
    </source>
</reference>
<dbReference type="GO" id="GO:0051028">
    <property type="term" value="P:mRNA transport"/>
    <property type="evidence" value="ECO:0007669"/>
    <property type="project" value="TreeGrafter"/>
</dbReference>
<evidence type="ECO:0000259" key="3">
    <source>
        <dbReference type="Pfam" id="PF15247"/>
    </source>
</evidence>
<dbReference type="GO" id="GO:0071207">
    <property type="term" value="F:histone pre-mRNA stem-loop binding"/>
    <property type="evidence" value="ECO:0007669"/>
    <property type="project" value="TreeGrafter"/>
</dbReference>
<comment type="similarity">
    <text evidence="1">Belongs to the SLBP family.</text>
</comment>
<evidence type="ECO:0000313" key="5">
    <source>
        <dbReference type="Proteomes" id="UP000054843"/>
    </source>
</evidence>
<dbReference type="InterPro" id="IPR038294">
    <property type="entry name" value="SLBP_RNA_bind_sf"/>
</dbReference>
<evidence type="ECO:0000256" key="1">
    <source>
        <dbReference type="ARBA" id="ARBA00006151"/>
    </source>
</evidence>
<dbReference type="EMBL" id="JYDO01000167">
    <property type="protein sequence ID" value="KRZ68350.1"/>
    <property type="molecule type" value="Genomic_DNA"/>
</dbReference>
<name>A0A0V1MAB7_9BILA</name>
<feature type="non-terminal residue" evidence="4">
    <location>
        <position position="1"/>
    </location>
</feature>
<dbReference type="InterPro" id="IPR026502">
    <property type="entry name" value="SLBP1/SLBP2"/>
</dbReference>
<dbReference type="Proteomes" id="UP000054843">
    <property type="component" value="Unassembled WGS sequence"/>
</dbReference>
<dbReference type="GO" id="GO:0071204">
    <property type="term" value="C:histone pre-mRNA 3'end processing complex"/>
    <property type="evidence" value="ECO:0007669"/>
    <property type="project" value="TreeGrafter"/>
</dbReference>
<dbReference type="STRING" id="268474.A0A0V1MAB7"/>
<dbReference type="Pfam" id="PF15247">
    <property type="entry name" value="SLBP_RNA_bind"/>
    <property type="match status" value="1"/>
</dbReference>
<proteinExistence type="inferred from homology"/>
<dbReference type="OrthoDB" id="265795at2759"/>
<feature type="domain" description="Histone RNA hairpin-binding protein RNA-binding" evidence="3">
    <location>
        <begin position="180"/>
        <end position="246"/>
    </location>
</feature>
<dbReference type="InterPro" id="IPR029344">
    <property type="entry name" value="SLBP_RNA_bind"/>
</dbReference>
<keyword evidence="5" id="KW-1185">Reference proteome</keyword>
<dbReference type="GO" id="GO:0005737">
    <property type="term" value="C:cytoplasm"/>
    <property type="evidence" value="ECO:0007669"/>
    <property type="project" value="TreeGrafter"/>
</dbReference>
<dbReference type="GO" id="GO:0003729">
    <property type="term" value="F:mRNA binding"/>
    <property type="evidence" value="ECO:0007669"/>
    <property type="project" value="InterPro"/>
</dbReference>
<evidence type="ECO:0000313" key="4">
    <source>
        <dbReference type="EMBL" id="KRZ68350.1"/>
    </source>
</evidence>
<dbReference type="PANTHER" id="PTHR17408">
    <property type="entry name" value="HISTONE RNA HAIRPIN-BINDING PROTEIN"/>
    <property type="match status" value="1"/>
</dbReference>
<evidence type="ECO:0000256" key="2">
    <source>
        <dbReference type="ARBA" id="ARBA00022884"/>
    </source>
</evidence>
<gene>
    <name evidence="4" type="primary">slbp2</name>
    <name evidence="4" type="ORF">T10_2036</name>
</gene>
<sequence length="277" mass="31356">LLLNEPAVLIHYQMHPSVNVTSTEDDPAIFANTEEELLPWLILYSYRGGLLEDELDEIFAVTESIALAEQNQPSIEKDGFLEDKLDKEVAVVSENLHSITVTEQSEPFIEKDGLLENEMDKEVAAVTGNSQSIANKNGVANVALNEVTTFAVGQVSFKHSSQAQYFKKIRRPPTLFAKETDESVIARRAKDIQKGYNCEAYKYYVNAVPKHERIKGVHPVTPTKELKFSRRSWDAQIRLWRKNIHTAVHHQVIDEQPNFEKKGSDFYGGKLICKGKN</sequence>
<dbReference type="PANTHER" id="PTHR17408:SF0">
    <property type="entry name" value="HISTONE RNA HAIRPIN-BINDING PROTEIN"/>
    <property type="match status" value="1"/>
</dbReference>
<dbReference type="AlphaFoldDB" id="A0A0V1MAB7"/>
<comment type="caution">
    <text evidence="4">The sequence shown here is derived from an EMBL/GenBank/DDBJ whole genome shotgun (WGS) entry which is preliminary data.</text>
</comment>